<evidence type="ECO:0000313" key="2">
    <source>
        <dbReference type="Proteomes" id="UP001214603"/>
    </source>
</evidence>
<dbReference type="Proteomes" id="UP001214603">
    <property type="component" value="Chromosome 5"/>
</dbReference>
<dbReference type="EMBL" id="CP119938">
    <property type="protein sequence ID" value="WFD03763.1"/>
    <property type="molecule type" value="Genomic_DNA"/>
</dbReference>
<dbReference type="AlphaFoldDB" id="A0AAF0E613"/>
<name>A0AAF0E613_9BASI</name>
<protein>
    <submittedName>
        <fullName evidence="1">Uncharacterized protein</fullName>
    </submittedName>
</protein>
<proteinExistence type="predicted"/>
<gene>
    <name evidence="1" type="ORF">MOBT1_002457</name>
</gene>
<accession>A0AAF0E613</accession>
<evidence type="ECO:0000313" key="1">
    <source>
        <dbReference type="EMBL" id="WFD03763.1"/>
    </source>
</evidence>
<sequence length="107" mass="11593">MARGARHAAALRATLAGLDEGAASRRMPALTALAFRIPQKFGEKRLCIVYANPQLAVDVAPPAQGEAPCVQVQFANMPERTIVLGEKPASEIVQELLTMGRFAHERR</sequence>
<organism evidence="1 2">
    <name type="scientific">Malassezia obtusa</name>
    <dbReference type="NCBI Taxonomy" id="76774"/>
    <lineage>
        <taxon>Eukaryota</taxon>
        <taxon>Fungi</taxon>
        <taxon>Dikarya</taxon>
        <taxon>Basidiomycota</taxon>
        <taxon>Ustilaginomycotina</taxon>
        <taxon>Malasseziomycetes</taxon>
        <taxon>Malasseziales</taxon>
        <taxon>Malasseziaceae</taxon>
        <taxon>Malassezia</taxon>
    </lineage>
</organism>
<reference evidence="1" key="1">
    <citation type="submission" date="2023-03" db="EMBL/GenBank/DDBJ databases">
        <title>Mating type loci evolution in Malassezia.</title>
        <authorList>
            <person name="Coelho M.A."/>
        </authorList>
    </citation>
    <scope>NUCLEOTIDE SEQUENCE</scope>
    <source>
        <strain evidence="1">CBS 7876</strain>
    </source>
</reference>
<keyword evidence="2" id="KW-1185">Reference proteome</keyword>